<sequence>MRLWRWKGTFLSHGAVRARTGTSGVQRVCPGLVAFGTMKYALARLVAGLILIVAEAGL</sequence>
<name>M1WR27_PSEP2</name>
<proteinExistence type="predicted"/>
<dbReference type="EMBL" id="FO203427">
    <property type="protein sequence ID" value="CCH49309.1"/>
    <property type="molecule type" value="Genomic_DNA"/>
</dbReference>
<reference evidence="2" key="2">
    <citation type="journal article" date="2013" name="Stand. Genomic Sci.">
        <title>Complete genome sequence of Desulfocapsa sulfexigens, a marine deltaproteobacterium specialized in disproportionating inorganic sulfur compounds.</title>
        <authorList>
            <person name="Finster K.W."/>
            <person name="Kjeldsen K.U."/>
            <person name="Kube M."/>
            <person name="Reinhardt R."/>
            <person name="Mussmann M."/>
            <person name="Amann R."/>
            <person name="Schreiber L."/>
        </authorList>
    </citation>
    <scope>NUCLEOTIDE SEQUENCE [LARGE SCALE GENOMIC DNA]</scope>
    <source>
        <strain evidence="2">DSM 10523 / SB164P1</strain>
    </source>
</reference>
<organism evidence="1 2">
    <name type="scientific">Pseudodesulfovibrio piezophilus (strain DSM 21447 / JCM 15486 / C1TLV30)</name>
    <name type="common">Desulfovibrio piezophilus</name>
    <dbReference type="NCBI Taxonomy" id="1322246"/>
    <lineage>
        <taxon>Bacteria</taxon>
        <taxon>Pseudomonadati</taxon>
        <taxon>Thermodesulfobacteriota</taxon>
        <taxon>Desulfovibrionia</taxon>
        <taxon>Desulfovibrionales</taxon>
        <taxon>Desulfovibrionaceae</taxon>
    </lineage>
</organism>
<dbReference type="Proteomes" id="UP000011724">
    <property type="component" value="Chromosome"/>
</dbReference>
<keyword evidence="2" id="KW-1185">Reference proteome</keyword>
<dbReference type="AlphaFoldDB" id="M1WR27"/>
<evidence type="ECO:0000313" key="2">
    <source>
        <dbReference type="Proteomes" id="UP000011724"/>
    </source>
</evidence>
<accession>M1WR27</accession>
<evidence type="ECO:0000313" key="1">
    <source>
        <dbReference type="EMBL" id="CCH49309.1"/>
    </source>
</evidence>
<gene>
    <name evidence="1" type="ordered locus">BN4_12074</name>
</gene>
<dbReference type="PATRIC" id="fig|879567.3.peg.2206"/>
<reference evidence="1 2" key="1">
    <citation type="journal article" date="2013" name="PLoS ONE">
        <title>The first genomic and proteomic characterization of a deep-sea sulfate reducer: insights into the piezophilic lifestyle of Desulfovibrio piezophilus.</title>
        <authorList>
            <person name="Pradel N."/>
            <person name="Ji B."/>
            <person name="Gimenez G."/>
            <person name="Talla E."/>
            <person name="Lenoble P."/>
            <person name="Garel M."/>
            <person name="Tamburini C."/>
            <person name="Fourquet P."/>
            <person name="Lebrun R."/>
            <person name="Bertin P."/>
            <person name="Denis Y."/>
            <person name="Pophillat M."/>
            <person name="Barbe V."/>
            <person name="Ollivier B."/>
            <person name="Dolla A."/>
        </authorList>
    </citation>
    <scope>NUCLEOTIDE SEQUENCE [LARGE SCALE GENOMIC DNA]</scope>
    <source>
        <strain evidence="2">DSM 10523 / SB164P1</strain>
    </source>
</reference>
<dbReference type="HOGENOM" id="CLU_2972034_0_0_7"/>
<dbReference type="KEGG" id="dpi:BN4_12074"/>
<protein>
    <submittedName>
        <fullName evidence="1">Uncharacterized protein</fullName>
    </submittedName>
</protein>